<dbReference type="EMBL" id="OBDZ01000003">
    <property type="protein sequence ID" value="SNY15895.1"/>
    <property type="molecule type" value="Genomic_DNA"/>
</dbReference>
<evidence type="ECO:0000256" key="1">
    <source>
        <dbReference type="SAM" id="Phobius"/>
    </source>
</evidence>
<protein>
    <submittedName>
        <fullName evidence="2">Uncharacterized protein</fullName>
    </submittedName>
</protein>
<keyword evidence="1" id="KW-1133">Transmembrane helix</keyword>
<name>A0A285FXB2_9FIRM</name>
<accession>A0A285FXB2</accession>
<organism evidence="2 3">
    <name type="scientific">Orenia metallireducens</name>
    <dbReference type="NCBI Taxonomy" id="1413210"/>
    <lineage>
        <taxon>Bacteria</taxon>
        <taxon>Bacillati</taxon>
        <taxon>Bacillota</taxon>
        <taxon>Clostridia</taxon>
        <taxon>Halanaerobiales</taxon>
        <taxon>Halobacteroidaceae</taxon>
        <taxon>Orenia</taxon>
    </lineage>
</organism>
<gene>
    <name evidence="2" type="ORF">SAMN06265827_103112</name>
</gene>
<keyword evidence="1" id="KW-0472">Membrane</keyword>
<evidence type="ECO:0000313" key="2">
    <source>
        <dbReference type="EMBL" id="SNY15895.1"/>
    </source>
</evidence>
<feature type="transmembrane region" description="Helical" evidence="1">
    <location>
        <begin position="12"/>
        <end position="30"/>
    </location>
</feature>
<sequence length="32" mass="3831">MMISLLKQKRKTKKAAFMAVFYIFQLILIIEL</sequence>
<keyword evidence="3" id="KW-1185">Reference proteome</keyword>
<reference evidence="3" key="1">
    <citation type="submission" date="2017-09" db="EMBL/GenBank/DDBJ databases">
        <authorList>
            <person name="Varghese N."/>
            <person name="Submissions S."/>
        </authorList>
    </citation>
    <scope>NUCLEOTIDE SEQUENCE [LARGE SCALE GENOMIC DNA]</scope>
    <source>
        <strain evidence="3">MSL47</strain>
    </source>
</reference>
<keyword evidence="1" id="KW-0812">Transmembrane</keyword>
<proteinExistence type="predicted"/>
<dbReference type="Proteomes" id="UP000219573">
    <property type="component" value="Unassembled WGS sequence"/>
</dbReference>
<dbReference type="AlphaFoldDB" id="A0A285FXB2"/>
<evidence type="ECO:0000313" key="3">
    <source>
        <dbReference type="Proteomes" id="UP000219573"/>
    </source>
</evidence>